<accession>A0A916UBL7</accession>
<dbReference type="PANTHER" id="PTHR43007">
    <property type="entry name" value="2-PHOSPHO-L-LACTATE TRANSFERASE"/>
    <property type="match status" value="1"/>
</dbReference>
<dbReference type="Gene3D" id="1.10.8.240">
    <property type="entry name" value="CofD-like domain"/>
    <property type="match status" value="1"/>
</dbReference>
<comment type="caution">
    <text evidence="4">The sequence shown here is derived from an EMBL/GenBank/DDBJ whole genome shotgun (WGS) entry which is preliminary data.</text>
</comment>
<feature type="compositionally biased region" description="Polar residues" evidence="3">
    <location>
        <begin position="64"/>
        <end position="76"/>
    </location>
</feature>
<dbReference type="Gene3D" id="3.40.50.10680">
    <property type="entry name" value="CofD-like domains"/>
    <property type="match status" value="1"/>
</dbReference>
<dbReference type="Pfam" id="PF01933">
    <property type="entry name" value="CofD"/>
    <property type="match status" value="1"/>
</dbReference>
<keyword evidence="2" id="KW-0460">Magnesium</keyword>
<evidence type="ECO:0000313" key="4">
    <source>
        <dbReference type="EMBL" id="GGC66273.1"/>
    </source>
</evidence>
<dbReference type="InterPro" id="IPR010115">
    <property type="entry name" value="FbiA/CofD"/>
</dbReference>
<sequence>MKVTVLAGGVGGARFLLGVREYVSSVSTAESDIETVPASEPSSASIPARKPARIPTSDDVADANETSTRVPESRASQPTAIVNVGDDTWMHDLRLCPDLDSCMYTLGGGIDEHRGWGRQDETWSLKAELAAYGAKPDWFGLGDRDTATHLIRSQMLRAGYRLSDITEALSKRWSPGVRLLPVTDDRSETYVVVTHPTDGDKQAIHFQEWWVRYRAQIETHDFVHIGADEAAPAPGVLDSIRDADIVLIAPSNPIVSIAPILAIPGVRGALRTTNAPVVGISPIIGNAPLRGMADVCLRVAGSEVSSQGVAEYYGARESTGILDGWLSHPGDTVSVPGIAALETPIMMTNPSITAEMVASACKLVGVQP</sequence>
<dbReference type="HAMAP" id="MF_01257">
    <property type="entry name" value="CofD"/>
    <property type="match status" value="1"/>
</dbReference>
<evidence type="ECO:0000256" key="1">
    <source>
        <dbReference type="ARBA" id="ARBA00022679"/>
    </source>
</evidence>
<protein>
    <submittedName>
        <fullName evidence="4">2-phospho-L-lactate transferase</fullName>
    </submittedName>
</protein>
<evidence type="ECO:0000256" key="3">
    <source>
        <dbReference type="SAM" id="MobiDB-lite"/>
    </source>
</evidence>
<dbReference type="Proteomes" id="UP000641514">
    <property type="component" value="Unassembled WGS sequence"/>
</dbReference>
<evidence type="ECO:0000313" key="5">
    <source>
        <dbReference type="Proteomes" id="UP000641514"/>
    </source>
</evidence>
<feature type="compositionally biased region" description="Low complexity" evidence="3">
    <location>
        <begin position="37"/>
        <end position="48"/>
    </location>
</feature>
<dbReference type="GO" id="GO:0000287">
    <property type="term" value="F:magnesium ion binding"/>
    <property type="evidence" value="ECO:0007669"/>
    <property type="project" value="InterPro"/>
</dbReference>
<reference evidence="4" key="1">
    <citation type="journal article" date="2014" name="Int. J. Syst. Evol. Microbiol.">
        <title>Complete genome sequence of Corynebacterium casei LMG S-19264T (=DSM 44701T), isolated from a smear-ripened cheese.</title>
        <authorList>
            <consortium name="US DOE Joint Genome Institute (JGI-PGF)"/>
            <person name="Walter F."/>
            <person name="Albersmeier A."/>
            <person name="Kalinowski J."/>
            <person name="Ruckert C."/>
        </authorList>
    </citation>
    <scope>NUCLEOTIDE SEQUENCE</scope>
    <source>
        <strain evidence="4">CGMCC 1.15478</strain>
    </source>
</reference>
<dbReference type="FunFam" id="1.10.8.240:FF:000001">
    <property type="entry name" value="2-phospho-L-lactate transferase"/>
    <property type="match status" value="1"/>
</dbReference>
<organism evidence="4 5">
    <name type="scientific">Hoyosella rhizosphaerae</name>
    <dbReference type="NCBI Taxonomy" id="1755582"/>
    <lineage>
        <taxon>Bacteria</taxon>
        <taxon>Bacillati</taxon>
        <taxon>Actinomycetota</taxon>
        <taxon>Actinomycetes</taxon>
        <taxon>Mycobacteriales</taxon>
        <taxon>Hoyosellaceae</taxon>
        <taxon>Hoyosella</taxon>
    </lineage>
</organism>
<dbReference type="InterPro" id="IPR002882">
    <property type="entry name" value="CofD"/>
</dbReference>
<dbReference type="RefSeq" id="WP_188673568.1">
    <property type="nucleotide sequence ID" value="NZ_BMJH01000002.1"/>
</dbReference>
<dbReference type="NCBIfam" id="TIGR01819">
    <property type="entry name" value="F420_cofD"/>
    <property type="match status" value="1"/>
</dbReference>
<name>A0A916UBL7_9ACTN</name>
<gene>
    <name evidence="4" type="primary">cofD</name>
    <name evidence="4" type="ORF">GCM10011410_18550</name>
</gene>
<reference evidence="4" key="2">
    <citation type="submission" date="2020-09" db="EMBL/GenBank/DDBJ databases">
        <authorList>
            <person name="Sun Q."/>
            <person name="Zhou Y."/>
        </authorList>
    </citation>
    <scope>NUCLEOTIDE SEQUENCE</scope>
    <source>
        <strain evidence="4">CGMCC 1.15478</strain>
    </source>
</reference>
<keyword evidence="1 4" id="KW-0808">Transferase</keyword>
<dbReference type="PANTHER" id="PTHR43007:SF1">
    <property type="entry name" value="2-PHOSPHO-L-LACTATE TRANSFERASE"/>
    <property type="match status" value="1"/>
</dbReference>
<keyword evidence="5" id="KW-1185">Reference proteome</keyword>
<evidence type="ECO:0000256" key="2">
    <source>
        <dbReference type="ARBA" id="ARBA00022842"/>
    </source>
</evidence>
<proteinExistence type="inferred from homology"/>
<dbReference type="SUPFAM" id="SSF142338">
    <property type="entry name" value="CofD-like"/>
    <property type="match status" value="1"/>
</dbReference>
<feature type="region of interest" description="Disordered" evidence="3">
    <location>
        <begin position="28"/>
        <end position="76"/>
    </location>
</feature>
<dbReference type="AlphaFoldDB" id="A0A916UBL7"/>
<dbReference type="GO" id="GO:0043743">
    <property type="term" value="F:LPPG:FO 2-phospho-L-lactate transferase activity"/>
    <property type="evidence" value="ECO:0007669"/>
    <property type="project" value="InterPro"/>
</dbReference>
<dbReference type="EMBL" id="BMJH01000002">
    <property type="protein sequence ID" value="GGC66273.1"/>
    <property type="molecule type" value="Genomic_DNA"/>
</dbReference>
<dbReference type="InterPro" id="IPR038136">
    <property type="entry name" value="CofD-like_dom_sf"/>
</dbReference>